<feature type="region of interest" description="Disordered" evidence="4">
    <location>
        <begin position="185"/>
        <end position="208"/>
    </location>
</feature>
<dbReference type="InterPro" id="IPR013785">
    <property type="entry name" value="Aldolase_TIM"/>
</dbReference>
<dbReference type="Gene3D" id="3.20.20.70">
    <property type="entry name" value="Aldolase class I"/>
    <property type="match status" value="1"/>
</dbReference>
<comment type="pathway">
    <text evidence="2">Cofactor biosynthesis; thiamine diphosphate biosynthesis.</text>
</comment>
<dbReference type="RefSeq" id="WP_135837406.1">
    <property type="nucleotide sequence ID" value="NZ_SRRO01000001.1"/>
</dbReference>
<feature type="compositionally biased region" description="Basic and acidic residues" evidence="4">
    <location>
        <begin position="199"/>
        <end position="208"/>
    </location>
</feature>
<sequence>MIPRLVLLTDRSQLRLGRGLVRTVRECVDAGLRAVVVREHDLEPGQRHALLSTLAAIDGLTVVSSRIPDDCAHGLHLAAHQPAPADGCWGRSCHSRADVARAAGQGASWTTLSPYAVSASKPGHGPALPASAWAGHALPVLALAGIDATNAAAAVAAGAHGVAVMGAVMRAEDPAAVVAALLRELPNTPRRSSPPLRSPEQRRRDPGC</sequence>
<dbReference type="AlphaFoldDB" id="A0A4Z1CI92"/>
<keyword evidence="7" id="KW-1185">Reference proteome</keyword>
<dbReference type="InterPro" id="IPR036206">
    <property type="entry name" value="ThiamineP_synth_sf"/>
</dbReference>
<dbReference type="GO" id="GO:0004789">
    <property type="term" value="F:thiamine-phosphate diphosphorylase activity"/>
    <property type="evidence" value="ECO:0007669"/>
    <property type="project" value="TreeGrafter"/>
</dbReference>
<accession>A0A4Z1CI92</accession>
<evidence type="ECO:0000256" key="2">
    <source>
        <dbReference type="ARBA" id="ARBA00004948"/>
    </source>
</evidence>
<proteinExistence type="predicted"/>
<dbReference type="PANTHER" id="PTHR20857">
    <property type="entry name" value="THIAMINE-PHOSPHATE PYROPHOSPHORYLASE"/>
    <property type="match status" value="1"/>
</dbReference>
<dbReference type="InterPro" id="IPR022998">
    <property type="entry name" value="ThiamineP_synth_TenI"/>
</dbReference>
<organism evidence="6 7">
    <name type="scientific">Nocardioides eburneiflavus</name>
    <dbReference type="NCBI Taxonomy" id="2518372"/>
    <lineage>
        <taxon>Bacteria</taxon>
        <taxon>Bacillati</taxon>
        <taxon>Actinomycetota</taxon>
        <taxon>Actinomycetes</taxon>
        <taxon>Propionibacteriales</taxon>
        <taxon>Nocardioidaceae</taxon>
        <taxon>Nocardioides</taxon>
    </lineage>
</organism>
<dbReference type="CDD" id="cd00564">
    <property type="entry name" value="TMP_TenI"/>
    <property type="match status" value="1"/>
</dbReference>
<evidence type="ECO:0000313" key="6">
    <source>
        <dbReference type="EMBL" id="TGN62863.1"/>
    </source>
</evidence>
<evidence type="ECO:0000259" key="5">
    <source>
        <dbReference type="Pfam" id="PF02581"/>
    </source>
</evidence>
<keyword evidence="3" id="KW-0784">Thiamine biosynthesis</keyword>
<dbReference type="GO" id="GO:0009228">
    <property type="term" value="P:thiamine biosynthetic process"/>
    <property type="evidence" value="ECO:0007669"/>
    <property type="project" value="UniProtKB-KW"/>
</dbReference>
<comment type="caution">
    <text evidence="6">The sequence shown here is derived from an EMBL/GenBank/DDBJ whole genome shotgun (WGS) entry which is preliminary data.</text>
</comment>
<comment type="function">
    <text evidence="1">Condenses 4-methyl-5-(beta-hydroxyethyl)thiazole monophosphate (THZ-P) and 2-methyl-4-amino-5-hydroxymethyl pyrimidine pyrophosphate (HMP-PP) to form thiamine monophosphate (TMP).</text>
</comment>
<name>A0A4Z1CI92_9ACTN</name>
<evidence type="ECO:0000256" key="4">
    <source>
        <dbReference type="SAM" id="MobiDB-lite"/>
    </source>
</evidence>
<dbReference type="SUPFAM" id="SSF51391">
    <property type="entry name" value="Thiamin phosphate synthase"/>
    <property type="match status" value="1"/>
</dbReference>
<dbReference type="Proteomes" id="UP000297496">
    <property type="component" value="Unassembled WGS sequence"/>
</dbReference>
<evidence type="ECO:0000313" key="7">
    <source>
        <dbReference type="Proteomes" id="UP000297496"/>
    </source>
</evidence>
<dbReference type="EMBL" id="SRRO01000001">
    <property type="protein sequence ID" value="TGN62863.1"/>
    <property type="molecule type" value="Genomic_DNA"/>
</dbReference>
<feature type="domain" description="Thiamine phosphate synthase/TenI" evidence="5">
    <location>
        <begin position="6"/>
        <end position="168"/>
    </location>
</feature>
<dbReference type="OrthoDB" id="3191080at2"/>
<gene>
    <name evidence="6" type="ORF">EXE59_02070</name>
</gene>
<dbReference type="Pfam" id="PF02581">
    <property type="entry name" value="TMP-TENI"/>
    <property type="match status" value="1"/>
</dbReference>
<dbReference type="GO" id="GO:0005737">
    <property type="term" value="C:cytoplasm"/>
    <property type="evidence" value="ECO:0007669"/>
    <property type="project" value="TreeGrafter"/>
</dbReference>
<dbReference type="PANTHER" id="PTHR20857:SF23">
    <property type="entry name" value="THIAMINE BIOSYNTHETIC BIFUNCTIONAL ENZYME"/>
    <property type="match status" value="1"/>
</dbReference>
<reference evidence="6 7" key="1">
    <citation type="submission" date="2019-04" db="EMBL/GenBank/DDBJ databases">
        <title>Three New Species of Nocardioides, Nocardioides euryhalodurans sp. nov., Nocardioides seonyuensis sp. nov. and Nocardioides eburneoflavus sp. nov. Isolated from Soil.</title>
        <authorList>
            <person name="Roh S.G."/>
            <person name="Lee C."/>
            <person name="Kim M.-K."/>
            <person name="Kim S.B."/>
        </authorList>
    </citation>
    <scope>NUCLEOTIDE SEQUENCE [LARGE SCALE GENOMIC DNA]</scope>
    <source>
        <strain evidence="6 7">MMS17-SY213</strain>
    </source>
</reference>
<evidence type="ECO:0000256" key="1">
    <source>
        <dbReference type="ARBA" id="ARBA00003814"/>
    </source>
</evidence>
<protein>
    <submittedName>
        <fullName evidence="6">Thiamine phosphate synthase</fullName>
    </submittedName>
</protein>
<evidence type="ECO:0000256" key="3">
    <source>
        <dbReference type="ARBA" id="ARBA00022977"/>
    </source>
</evidence>